<dbReference type="AlphaFoldDB" id="A0A1F5EVZ3"/>
<evidence type="ECO:0000313" key="2">
    <source>
        <dbReference type="Proteomes" id="UP000177187"/>
    </source>
</evidence>
<name>A0A1F5EVZ3_9BACT</name>
<sequence>MAVKKTEHKRDPLWRLTRLLARHRARQGVFVALLVAVLWMAGHLYAKELSHTTDSKTDVVLTGNLYATENLPDPESYEGLARSILKLAPLRLVAAAGRRQVRIAVGDDSALENDPGFSHWVNLGSCSPFKEDPATGELVSQIHIRPIGSAAVSNPSDLYCLAYHETLHTLPHAYSTVELTYSDYENLLVYRCELKLIARLIEMGKPPSEAFVASAVQGYRRFGGTPDGVPVAILRFLPGNAFLTRPLTFSTPQG</sequence>
<dbReference type="Proteomes" id="UP000177187">
    <property type="component" value="Unassembled WGS sequence"/>
</dbReference>
<dbReference type="STRING" id="1817816.A2Y64_00825"/>
<accession>A0A1F5EVZ3</accession>
<protein>
    <submittedName>
        <fullName evidence="1">Uncharacterized protein</fullName>
    </submittedName>
</protein>
<dbReference type="EMBL" id="MFAF01000146">
    <property type="protein sequence ID" value="OGD71581.1"/>
    <property type="molecule type" value="Genomic_DNA"/>
</dbReference>
<evidence type="ECO:0000313" key="1">
    <source>
        <dbReference type="EMBL" id="OGD71581.1"/>
    </source>
</evidence>
<comment type="caution">
    <text evidence="1">The sequence shown here is derived from an EMBL/GenBank/DDBJ whole genome shotgun (WGS) entry which is preliminary data.</text>
</comment>
<gene>
    <name evidence="1" type="ORF">A2Y64_00825</name>
</gene>
<proteinExistence type="predicted"/>
<reference evidence="1 2" key="1">
    <citation type="journal article" date="2016" name="Nat. Commun.">
        <title>Thousands of microbial genomes shed light on interconnected biogeochemical processes in an aquifer system.</title>
        <authorList>
            <person name="Anantharaman K."/>
            <person name="Brown C.T."/>
            <person name="Hug L.A."/>
            <person name="Sharon I."/>
            <person name="Castelle C.J."/>
            <person name="Probst A.J."/>
            <person name="Thomas B.C."/>
            <person name="Singh A."/>
            <person name="Wilkins M.J."/>
            <person name="Karaoz U."/>
            <person name="Brodie E.L."/>
            <person name="Williams K.H."/>
            <person name="Hubbard S.S."/>
            <person name="Banfield J.F."/>
        </authorList>
    </citation>
    <scope>NUCLEOTIDE SEQUENCE [LARGE SCALE GENOMIC DNA]</scope>
</reference>
<organism evidence="1 2">
    <name type="scientific">Candidatus Coatesbacteria bacterium RBG_13_66_14</name>
    <dbReference type="NCBI Taxonomy" id="1817816"/>
    <lineage>
        <taxon>Bacteria</taxon>
        <taxon>Candidatus Coatesiibacteriota</taxon>
    </lineage>
</organism>